<proteinExistence type="predicted"/>
<evidence type="ECO:0000313" key="1">
    <source>
        <dbReference type="EMBL" id="MPN52960.1"/>
    </source>
</evidence>
<reference evidence="1" key="1">
    <citation type="submission" date="2019-08" db="EMBL/GenBank/DDBJ databases">
        <authorList>
            <person name="Kucharzyk K."/>
            <person name="Murdoch R.W."/>
            <person name="Higgins S."/>
            <person name="Loffler F."/>
        </authorList>
    </citation>
    <scope>NUCLEOTIDE SEQUENCE</scope>
</reference>
<name>A0A645IPC7_9ZZZZ</name>
<dbReference type="EMBL" id="VSSQ01119589">
    <property type="protein sequence ID" value="MPN52960.1"/>
    <property type="molecule type" value="Genomic_DNA"/>
</dbReference>
<comment type="caution">
    <text evidence="1">The sequence shown here is derived from an EMBL/GenBank/DDBJ whole genome shotgun (WGS) entry which is preliminary data.</text>
</comment>
<protein>
    <submittedName>
        <fullName evidence="1">Uncharacterized protein</fullName>
    </submittedName>
</protein>
<accession>A0A645IPC7</accession>
<organism evidence="1">
    <name type="scientific">bioreactor metagenome</name>
    <dbReference type="NCBI Taxonomy" id="1076179"/>
    <lineage>
        <taxon>unclassified sequences</taxon>
        <taxon>metagenomes</taxon>
        <taxon>ecological metagenomes</taxon>
    </lineage>
</organism>
<sequence length="173" mass="19203">MLPFIRGQKLFEHPGDLGITFEQLHGHPLGGILSRHIDPNQRFDLVNGAAYIGADLWTLRLAMLGLAHQIDGHLEQLAHALGTGGGNRHHGDVQSFFQPLGIHQHSFLLGYIHHVQGHHHRGWQADQFRDKIQAAFQVGCADHGDHHIGFFTQNILTGNHLFRRVGRQAVGAG</sequence>
<gene>
    <name evidence="1" type="ORF">SDC9_200623</name>
</gene>
<dbReference type="AlphaFoldDB" id="A0A645IPC7"/>